<dbReference type="Gene3D" id="2.40.128.260">
    <property type="entry name" value="Type IV secretion system, VirB10/TraB/TrbI"/>
    <property type="match status" value="1"/>
</dbReference>
<evidence type="ECO:0000256" key="4">
    <source>
        <dbReference type="ARBA" id="ARBA00022989"/>
    </source>
</evidence>
<dbReference type="Pfam" id="PF03743">
    <property type="entry name" value="TrbI"/>
    <property type="match status" value="1"/>
</dbReference>
<dbReference type="GO" id="GO:0016020">
    <property type="term" value="C:membrane"/>
    <property type="evidence" value="ECO:0007669"/>
    <property type="project" value="UniProtKB-SubCell"/>
</dbReference>
<evidence type="ECO:0000256" key="6">
    <source>
        <dbReference type="SAM" id="MobiDB-lite"/>
    </source>
</evidence>
<protein>
    <submittedName>
        <fullName evidence="8">Conjugal transfer protein TrbI</fullName>
    </submittedName>
</protein>
<dbReference type="InterPro" id="IPR042217">
    <property type="entry name" value="T4SS_VirB10/TrbI"/>
</dbReference>
<dbReference type="STRING" id="326474.AWB65_05763"/>
<dbReference type="RefSeq" id="WP_087670379.1">
    <property type="nucleotide sequence ID" value="NZ_FCNW02000052.1"/>
</dbReference>
<organism evidence="8 9">
    <name type="scientific">Caballeronia humi</name>
    <dbReference type="NCBI Taxonomy" id="326474"/>
    <lineage>
        <taxon>Bacteria</taxon>
        <taxon>Pseudomonadati</taxon>
        <taxon>Pseudomonadota</taxon>
        <taxon>Betaproteobacteria</taxon>
        <taxon>Burkholderiales</taxon>
        <taxon>Burkholderiaceae</taxon>
        <taxon>Caballeronia</taxon>
    </lineage>
</organism>
<keyword evidence="4 7" id="KW-1133">Transmembrane helix</keyword>
<dbReference type="InterPro" id="IPR005498">
    <property type="entry name" value="T4SS_VirB10/TraB/TrbI"/>
</dbReference>
<dbReference type="AlphaFoldDB" id="A0A158J239"/>
<proteinExistence type="inferred from homology"/>
<keyword evidence="9" id="KW-1185">Reference proteome</keyword>
<evidence type="ECO:0000313" key="9">
    <source>
        <dbReference type="Proteomes" id="UP000054977"/>
    </source>
</evidence>
<dbReference type="CDD" id="cd16429">
    <property type="entry name" value="VirB10"/>
    <property type="match status" value="1"/>
</dbReference>
<dbReference type="OrthoDB" id="9766860at2"/>
<accession>A0A158J239</accession>
<reference evidence="8" key="1">
    <citation type="submission" date="2016-01" db="EMBL/GenBank/DDBJ databases">
        <authorList>
            <person name="Peeters C."/>
        </authorList>
    </citation>
    <scope>NUCLEOTIDE SEQUENCE [LARGE SCALE GENOMIC DNA]</scope>
    <source>
        <strain evidence="8">LMG 22934</strain>
    </source>
</reference>
<dbReference type="Proteomes" id="UP000054977">
    <property type="component" value="Unassembled WGS sequence"/>
</dbReference>
<evidence type="ECO:0000256" key="5">
    <source>
        <dbReference type="ARBA" id="ARBA00023136"/>
    </source>
</evidence>
<name>A0A158J239_9BURK</name>
<keyword evidence="3 7" id="KW-0812">Transmembrane</keyword>
<evidence type="ECO:0000313" key="8">
    <source>
        <dbReference type="EMBL" id="SAL62563.1"/>
    </source>
</evidence>
<feature type="region of interest" description="Disordered" evidence="6">
    <location>
        <begin position="1"/>
        <end position="21"/>
    </location>
</feature>
<keyword evidence="5 7" id="KW-0472">Membrane</keyword>
<gene>
    <name evidence="8" type="ORF">AWB65_05763</name>
</gene>
<dbReference type="EMBL" id="FCNW02000052">
    <property type="protein sequence ID" value="SAL62563.1"/>
    <property type="molecule type" value="Genomic_DNA"/>
</dbReference>
<evidence type="ECO:0000256" key="3">
    <source>
        <dbReference type="ARBA" id="ARBA00022692"/>
    </source>
</evidence>
<comment type="caution">
    <text evidence="8">The sequence shown here is derived from an EMBL/GenBank/DDBJ whole genome shotgun (WGS) entry which is preliminary data.</text>
</comment>
<comment type="similarity">
    <text evidence="2">Belongs to the TrbI/VirB10 family.</text>
</comment>
<comment type="subcellular location">
    <subcellularLocation>
        <location evidence="1">Membrane</location>
        <topology evidence="1">Single-pass membrane protein</topology>
    </subcellularLocation>
</comment>
<sequence>MAEIDQMSPDASPGSKPKSGVRRVNNLPLIIASVALGVFVLLIAMVAVKRANNAAAVQPDTTQVSKKNIDTSAMANDVVGGHGAGLIPPTAPAMPPQTSATTAVPIAPVNNPDAPPMPPRQANGAPAPVDPDEQQIRMAKMQQFQEAVKAKTKIALPYDVGSGGPSGAARTSTAAPQSREEMLAQIANVRRQMDANAAGGDPTGAYQAQLTRIRAGLGGGGGGVGGGNYGSSDSGPQLLQAPASASNKDMSQFSNTGQNDRWKLDQDMQAPRSRFEIRAGGVIPGVMISGVNSDLPGQIMGQVAQDVYDTATGKYLLIPQGTRLVGTYNSNVAYGQSAVLIAWQRLVFPDGKALDISAMPGADGAGYAGFRDQINNHYVRIFASALLMSGVTAAASYATDRDSSNSGYYSQPTVGSELSQALGQQLGNVTAQMISKNLNIAPTIEIRPGYRFNIIVVKDLDFTKPYKSFDY</sequence>
<evidence type="ECO:0000256" key="7">
    <source>
        <dbReference type="SAM" id="Phobius"/>
    </source>
</evidence>
<evidence type="ECO:0000256" key="1">
    <source>
        <dbReference type="ARBA" id="ARBA00004167"/>
    </source>
</evidence>
<feature type="transmembrane region" description="Helical" evidence="7">
    <location>
        <begin position="27"/>
        <end position="48"/>
    </location>
</feature>
<evidence type="ECO:0000256" key="2">
    <source>
        <dbReference type="ARBA" id="ARBA00010265"/>
    </source>
</evidence>